<name>A0A388KPG7_CHABU</name>
<gene>
    <name evidence="2" type="ORF">CBR_g10834</name>
</gene>
<dbReference type="EMBL" id="BFEA01000155">
    <property type="protein sequence ID" value="GBG71898.1"/>
    <property type="molecule type" value="Genomic_DNA"/>
</dbReference>
<feature type="region of interest" description="Disordered" evidence="1">
    <location>
        <begin position="250"/>
        <end position="282"/>
    </location>
</feature>
<feature type="compositionally biased region" description="Acidic residues" evidence="1">
    <location>
        <begin position="270"/>
        <end position="282"/>
    </location>
</feature>
<feature type="compositionally biased region" description="Polar residues" evidence="1">
    <location>
        <begin position="176"/>
        <end position="191"/>
    </location>
</feature>
<feature type="compositionally biased region" description="Basic and acidic residues" evidence="1">
    <location>
        <begin position="258"/>
        <end position="269"/>
    </location>
</feature>
<organism evidence="2 3">
    <name type="scientific">Chara braunii</name>
    <name type="common">Braun's stonewort</name>
    <dbReference type="NCBI Taxonomy" id="69332"/>
    <lineage>
        <taxon>Eukaryota</taxon>
        <taxon>Viridiplantae</taxon>
        <taxon>Streptophyta</taxon>
        <taxon>Charophyceae</taxon>
        <taxon>Charales</taxon>
        <taxon>Characeae</taxon>
        <taxon>Chara</taxon>
    </lineage>
</organism>
<keyword evidence="3" id="KW-1185">Reference proteome</keyword>
<comment type="caution">
    <text evidence="2">The sequence shown here is derived from an EMBL/GenBank/DDBJ whole genome shotgun (WGS) entry which is preliminary data.</text>
</comment>
<feature type="region of interest" description="Disordered" evidence="1">
    <location>
        <begin position="1"/>
        <end position="50"/>
    </location>
</feature>
<proteinExistence type="predicted"/>
<sequence>MEREERARKEEEELRAKEAERAAKEERAARRAAEKKKKEPKEDKLEFTKVVRMDVAMCIGGFQEKMQDQMRRNMKDFQSILKGKQRAASPSGSTGSYTSDRGVSEVEELSNKAERLVISEKRKRSPDGPVGDSPPVTLSPKRTPRKTGVKPVKLATKLQAATGTTTKKFTAHGETTRTPTRYTQRKGTPTTKIAAKIRSATRAKFIGDNMRVLAEYQAEDLKRMCKRDEVEYGNKVITVINIAEKRVEEAYGEADTEGEGKAEDVHETMDSVDEASDDGEDE</sequence>
<protein>
    <submittedName>
        <fullName evidence="2">Uncharacterized protein</fullName>
    </submittedName>
</protein>
<dbReference type="AlphaFoldDB" id="A0A388KPG7"/>
<feature type="region of interest" description="Disordered" evidence="1">
    <location>
        <begin position="67"/>
        <end position="191"/>
    </location>
</feature>
<feature type="compositionally biased region" description="Basic and acidic residues" evidence="1">
    <location>
        <begin position="109"/>
        <end position="120"/>
    </location>
</feature>
<dbReference type="Proteomes" id="UP000265515">
    <property type="component" value="Unassembled WGS sequence"/>
</dbReference>
<accession>A0A388KPG7</accession>
<evidence type="ECO:0000256" key="1">
    <source>
        <dbReference type="SAM" id="MobiDB-lite"/>
    </source>
</evidence>
<dbReference type="Gramene" id="GBG71898">
    <property type="protein sequence ID" value="GBG71898"/>
    <property type="gene ID" value="CBR_g10834"/>
</dbReference>
<evidence type="ECO:0000313" key="2">
    <source>
        <dbReference type="EMBL" id="GBG71898.1"/>
    </source>
</evidence>
<evidence type="ECO:0000313" key="3">
    <source>
        <dbReference type="Proteomes" id="UP000265515"/>
    </source>
</evidence>
<reference evidence="2 3" key="1">
    <citation type="journal article" date="2018" name="Cell">
        <title>The Chara Genome: Secondary Complexity and Implications for Plant Terrestrialization.</title>
        <authorList>
            <person name="Nishiyama T."/>
            <person name="Sakayama H."/>
            <person name="Vries J.D."/>
            <person name="Buschmann H."/>
            <person name="Saint-Marcoux D."/>
            <person name="Ullrich K.K."/>
            <person name="Haas F.B."/>
            <person name="Vanderstraeten L."/>
            <person name="Becker D."/>
            <person name="Lang D."/>
            <person name="Vosolsobe S."/>
            <person name="Rombauts S."/>
            <person name="Wilhelmsson P.K.I."/>
            <person name="Janitza P."/>
            <person name="Kern R."/>
            <person name="Heyl A."/>
            <person name="Rumpler F."/>
            <person name="Villalobos L.I.A.C."/>
            <person name="Clay J.M."/>
            <person name="Skokan R."/>
            <person name="Toyoda A."/>
            <person name="Suzuki Y."/>
            <person name="Kagoshima H."/>
            <person name="Schijlen E."/>
            <person name="Tajeshwar N."/>
            <person name="Catarino B."/>
            <person name="Hetherington A.J."/>
            <person name="Saltykova A."/>
            <person name="Bonnot C."/>
            <person name="Breuninger H."/>
            <person name="Symeonidi A."/>
            <person name="Radhakrishnan G.V."/>
            <person name="Van Nieuwerburgh F."/>
            <person name="Deforce D."/>
            <person name="Chang C."/>
            <person name="Karol K.G."/>
            <person name="Hedrich R."/>
            <person name="Ulvskov P."/>
            <person name="Glockner G."/>
            <person name="Delwiche C.F."/>
            <person name="Petrasek J."/>
            <person name="Van de Peer Y."/>
            <person name="Friml J."/>
            <person name="Beilby M."/>
            <person name="Dolan L."/>
            <person name="Kohara Y."/>
            <person name="Sugano S."/>
            <person name="Fujiyama A."/>
            <person name="Delaux P.-M."/>
            <person name="Quint M."/>
            <person name="TheiBen G."/>
            <person name="Hagemann M."/>
            <person name="Harholt J."/>
            <person name="Dunand C."/>
            <person name="Zachgo S."/>
            <person name="Langdale J."/>
            <person name="Maumus F."/>
            <person name="Straeten D.V.D."/>
            <person name="Gould S.B."/>
            <person name="Rensing S.A."/>
        </authorList>
    </citation>
    <scope>NUCLEOTIDE SEQUENCE [LARGE SCALE GENOMIC DNA]</scope>
    <source>
        <strain evidence="2 3">S276</strain>
    </source>
</reference>
<feature type="compositionally biased region" description="Polar residues" evidence="1">
    <location>
        <begin position="88"/>
        <end position="101"/>
    </location>
</feature>